<accession>A0A133VFR1</accession>
<evidence type="ECO:0000259" key="1">
    <source>
        <dbReference type="Pfam" id="PF08915"/>
    </source>
</evidence>
<reference evidence="2 3" key="1">
    <citation type="journal article" date="2016" name="Sci. Rep.">
        <title>Metabolic traits of an uncultured archaeal lineage -MSBL1- from brine pools of the Red Sea.</title>
        <authorList>
            <person name="Mwirichia R."/>
            <person name="Alam I."/>
            <person name="Rashid M."/>
            <person name="Vinu M."/>
            <person name="Ba-Alawi W."/>
            <person name="Anthony Kamau A."/>
            <person name="Kamanda Ngugi D."/>
            <person name="Goker M."/>
            <person name="Klenk H.P."/>
            <person name="Bajic V."/>
            <person name="Stingl U."/>
        </authorList>
    </citation>
    <scope>NUCLEOTIDE SEQUENCE [LARGE SCALE GENOMIC DNA]</scope>
    <source>
        <strain evidence="2">SCGC-AAA382A20</strain>
    </source>
</reference>
<dbReference type="Pfam" id="PF08915">
    <property type="entry name" value="tRNA-Thr_ED"/>
    <property type="match status" value="1"/>
</dbReference>
<keyword evidence="3" id="KW-1185">Reference proteome</keyword>
<evidence type="ECO:0000313" key="3">
    <source>
        <dbReference type="Proteomes" id="UP000070263"/>
    </source>
</evidence>
<dbReference type="AlphaFoldDB" id="A0A133VFR1"/>
<organism evidence="2 3">
    <name type="scientific">candidate division MSBL1 archaeon SCGC-AAA382A20</name>
    <dbReference type="NCBI Taxonomy" id="1698280"/>
    <lineage>
        <taxon>Archaea</taxon>
        <taxon>Methanobacteriati</taxon>
        <taxon>Methanobacteriota</taxon>
        <taxon>candidate division MSBL1</taxon>
    </lineage>
</organism>
<dbReference type="InterPro" id="IPR023509">
    <property type="entry name" value="DTD-like_sf"/>
</dbReference>
<name>A0A133VFR1_9EURY</name>
<comment type="caution">
    <text evidence="2">The sequence shown here is derived from an EMBL/GenBank/DDBJ whole genome shotgun (WGS) entry which is preliminary data.</text>
</comment>
<protein>
    <recommendedName>
        <fullName evidence="1">Threonyl-tRNA synthetase editing domain-containing protein</fullName>
    </recommendedName>
</protein>
<feature type="domain" description="Threonyl-tRNA synthetase editing" evidence="1">
    <location>
        <begin position="1"/>
        <end position="134"/>
    </location>
</feature>
<dbReference type="GO" id="GO:0004829">
    <property type="term" value="F:threonine-tRNA ligase activity"/>
    <property type="evidence" value="ECO:0007669"/>
    <property type="project" value="InterPro"/>
</dbReference>
<dbReference type="Gene3D" id="3.50.80.10">
    <property type="entry name" value="D-tyrosyl-tRNA(Tyr) deacylase"/>
    <property type="match status" value="1"/>
</dbReference>
<proteinExistence type="predicted"/>
<gene>
    <name evidence="2" type="ORF">AKJ51_05190</name>
</gene>
<dbReference type="GO" id="GO:0005524">
    <property type="term" value="F:ATP binding"/>
    <property type="evidence" value="ECO:0007669"/>
    <property type="project" value="InterPro"/>
</dbReference>
<dbReference type="GO" id="GO:0008270">
    <property type="term" value="F:zinc ion binding"/>
    <property type="evidence" value="ECO:0007669"/>
    <property type="project" value="InterPro"/>
</dbReference>
<dbReference type="GO" id="GO:0005737">
    <property type="term" value="C:cytoplasm"/>
    <property type="evidence" value="ECO:0007669"/>
    <property type="project" value="InterPro"/>
</dbReference>
<dbReference type="EMBL" id="LHYE01000105">
    <property type="protein sequence ID" value="KXB05267.1"/>
    <property type="molecule type" value="Genomic_DNA"/>
</dbReference>
<evidence type="ECO:0000313" key="2">
    <source>
        <dbReference type="EMBL" id="KXB05267.1"/>
    </source>
</evidence>
<sequence length="135" mass="15321">MKLLFNHVSKFKYRATEKTKIGKGIGEDEKSGETEEALLIKICSESGDDDSTIERALEEIEDVSDQIGVEIFVLFPWAHLSQDLASPETAEEMMEELKNRLESEGFEVLKAPFGWYKEWELESKGHPISVLSRAV</sequence>
<dbReference type="Proteomes" id="UP000070263">
    <property type="component" value="Unassembled WGS sequence"/>
</dbReference>
<dbReference type="InterPro" id="IPR015011">
    <property type="entry name" value="Threonyl-tRNA_syn_edit_dom_arc"/>
</dbReference>